<evidence type="ECO:0000256" key="6">
    <source>
        <dbReference type="ARBA" id="ARBA00023315"/>
    </source>
</evidence>
<dbReference type="PANTHER" id="PTHR12246">
    <property type="entry name" value="PALMITOYLTRANSFERASE ZDHHC16"/>
    <property type="match status" value="1"/>
</dbReference>
<comment type="catalytic activity">
    <reaction evidence="7">
        <text>L-cysteinyl-[protein] + hexadecanoyl-CoA = S-hexadecanoyl-L-cysteinyl-[protein] + CoA</text>
        <dbReference type="Rhea" id="RHEA:36683"/>
        <dbReference type="Rhea" id="RHEA-COMP:10131"/>
        <dbReference type="Rhea" id="RHEA-COMP:11032"/>
        <dbReference type="ChEBI" id="CHEBI:29950"/>
        <dbReference type="ChEBI" id="CHEBI:57287"/>
        <dbReference type="ChEBI" id="CHEBI:57379"/>
        <dbReference type="ChEBI" id="CHEBI:74151"/>
        <dbReference type="EC" id="2.3.1.225"/>
    </reaction>
</comment>
<dbReference type="WBParaSite" id="nRc.2.0.1.t32713-RA">
    <property type="protein sequence ID" value="nRc.2.0.1.t32713-RA"/>
    <property type="gene ID" value="nRc.2.0.1.g32713"/>
</dbReference>
<protein>
    <recommendedName>
        <fullName evidence="7">Palmitoyltransferase</fullName>
        <ecNumber evidence="7">2.3.1.225</ecNumber>
    </recommendedName>
</protein>
<accession>A0A915K1N2</accession>
<organism evidence="9 10">
    <name type="scientific">Romanomermis culicivorax</name>
    <name type="common">Nematode worm</name>
    <dbReference type="NCBI Taxonomy" id="13658"/>
    <lineage>
        <taxon>Eukaryota</taxon>
        <taxon>Metazoa</taxon>
        <taxon>Ecdysozoa</taxon>
        <taxon>Nematoda</taxon>
        <taxon>Enoplea</taxon>
        <taxon>Dorylaimia</taxon>
        <taxon>Mermithida</taxon>
        <taxon>Mermithoidea</taxon>
        <taxon>Mermithidae</taxon>
        <taxon>Romanomermis</taxon>
    </lineage>
</organism>
<dbReference type="GO" id="GO:0016020">
    <property type="term" value="C:membrane"/>
    <property type="evidence" value="ECO:0007669"/>
    <property type="project" value="UniProtKB-SubCell"/>
</dbReference>
<evidence type="ECO:0000259" key="8">
    <source>
        <dbReference type="Pfam" id="PF01529"/>
    </source>
</evidence>
<comment type="domain">
    <text evidence="7">The DHHC domain is required for palmitoyltransferase activity.</text>
</comment>
<proteinExistence type="inferred from homology"/>
<feature type="domain" description="Palmitoyltransferase DHHC" evidence="8">
    <location>
        <begin position="104"/>
        <end position="216"/>
    </location>
</feature>
<feature type="transmembrane region" description="Helical" evidence="7">
    <location>
        <begin position="181"/>
        <end position="202"/>
    </location>
</feature>
<comment type="subcellular location">
    <subcellularLocation>
        <location evidence="1">Membrane</location>
        <topology evidence="1">Multi-pass membrane protein</topology>
    </subcellularLocation>
</comment>
<keyword evidence="2 7" id="KW-0808">Transferase</keyword>
<evidence type="ECO:0000256" key="4">
    <source>
        <dbReference type="ARBA" id="ARBA00022989"/>
    </source>
</evidence>
<dbReference type="AlphaFoldDB" id="A0A915K1N2"/>
<dbReference type="Proteomes" id="UP000887565">
    <property type="component" value="Unplaced"/>
</dbReference>
<evidence type="ECO:0000313" key="10">
    <source>
        <dbReference type="WBParaSite" id="nRc.2.0.1.t32713-RA"/>
    </source>
</evidence>
<reference evidence="10" key="1">
    <citation type="submission" date="2022-11" db="UniProtKB">
        <authorList>
            <consortium name="WormBaseParasite"/>
        </authorList>
    </citation>
    <scope>IDENTIFICATION</scope>
</reference>
<dbReference type="PROSITE" id="PS50216">
    <property type="entry name" value="DHHC"/>
    <property type="match status" value="1"/>
</dbReference>
<dbReference type="EC" id="2.3.1.225" evidence="7"/>
<keyword evidence="4 7" id="KW-1133">Transmembrane helix</keyword>
<keyword evidence="3 7" id="KW-0812">Transmembrane</keyword>
<dbReference type="InterPro" id="IPR001594">
    <property type="entry name" value="Palmitoyltrfase_DHHC"/>
</dbReference>
<dbReference type="InterPro" id="IPR039859">
    <property type="entry name" value="PFA4/ZDH16/20/ERF2-like"/>
</dbReference>
<keyword evidence="5 7" id="KW-0472">Membrane</keyword>
<feature type="transmembrane region" description="Helical" evidence="7">
    <location>
        <begin position="140"/>
        <end position="161"/>
    </location>
</feature>
<feature type="transmembrane region" description="Helical" evidence="7">
    <location>
        <begin position="20"/>
        <end position="44"/>
    </location>
</feature>
<keyword evidence="9" id="KW-1185">Reference proteome</keyword>
<evidence type="ECO:0000313" key="9">
    <source>
        <dbReference type="Proteomes" id="UP000887565"/>
    </source>
</evidence>
<dbReference type="OMA" id="HILMCLA"/>
<sequence>MDGNNAQLGGRWCVRDGCGITCAVITWMLIGYAEFCVLVLFLTSDTGYDFHQAVNAVIFHIFIILASTSHVKTMFTDPGAVPKGTATDEYIQRMGLKIGQVIYKCGKCSSIKPERAHHCRRMDHHCPWVNNCVGENNQKYFVLFTFYIAVLSIHTLYWSVWQFTTCLNDDWRSCAVFSPPATTIFLVMLLFEAVLFAIFTSVMCGTQLHAIMTDETVFSVLFVG</sequence>
<dbReference type="GO" id="GO:0019706">
    <property type="term" value="F:protein-cysteine S-palmitoyltransferase activity"/>
    <property type="evidence" value="ECO:0007669"/>
    <property type="project" value="UniProtKB-EC"/>
</dbReference>
<name>A0A915K1N2_ROMCU</name>
<evidence type="ECO:0000256" key="1">
    <source>
        <dbReference type="ARBA" id="ARBA00004141"/>
    </source>
</evidence>
<evidence type="ECO:0000256" key="7">
    <source>
        <dbReference type="RuleBase" id="RU079119"/>
    </source>
</evidence>
<evidence type="ECO:0000256" key="5">
    <source>
        <dbReference type="ARBA" id="ARBA00023136"/>
    </source>
</evidence>
<keyword evidence="6 7" id="KW-0012">Acyltransferase</keyword>
<comment type="similarity">
    <text evidence="7">Belongs to the DHHC palmitoyltransferase family.</text>
</comment>
<evidence type="ECO:0000256" key="3">
    <source>
        <dbReference type="ARBA" id="ARBA00022692"/>
    </source>
</evidence>
<evidence type="ECO:0000256" key="2">
    <source>
        <dbReference type="ARBA" id="ARBA00022679"/>
    </source>
</evidence>
<feature type="transmembrane region" description="Helical" evidence="7">
    <location>
        <begin position="50"/>
        <end position="68"/>
    </location>
</feature>
<dbReference type="Pfam" id="PF01529">
    <property type="entry name" value="DHHC"/>
    <property type="match status" value="1"/>
</dbReference>